<proteinExistence type="predicted"/>
<evidence type="ECO:0008006" key="3">
    <source>
        <dbReference type="Google" id="ProtNLM"/>
    </source>
</evidence>
<name>A0ABX3X2V7_9BRAD</name>
<gene>
    <name evidence="1" type="ORF">BST63_18860</name>
</gene>
<protein>
    <recommendedName>
        <fullName evidence="3">Helix-turn-helix domain-containing protein</fullName>
    </recommendedName>
</protein>
<keyword evidence="2" id="KW-1185">Reference proteome</keyword>
<accession>A0ABX3X2V7</accession>
<reference evidence="1 2" key="1">
    <citation type="submission" date="2017-03" db="EMBL/GenBank/DDBJ databases">
        <title>Whole genome sequences of fourteen strains of Bradyrhizobium canariense and one strain of Bradyrhizobium japonicum isolated from Lupinus (Papilionoideae: Genisteae) species in Algeria.</title>
        <authorList>
            <person name="Crovadore J."/>
            <person name="Chekireb D."/>
            <person name="Brachmann A."/>
            <person name="Chablais R."/>
            <person name="Cochard B."/>
            <person name="Lefort F."/>
        </authorList>
    </citation>
    <scope>NUCLEOTIDE SEQUENCE [LARGE SCALE GENOMIC DNA]</scope>
    <source>
        <strain evidence="1 2">UBMAN05</strain>
    </source>
</reference>
<sequence length="112" mass="12304">MIQEVEVQTEISRQRERRMQARFLKGPIPMDDLSAASRLPGQALALYLAVRHRCDISRSAAVTLPAPLLRQLGINKDGKSRAIRALSAAGLIIVEQRRGRSARVTLASNSST</sequence>
<comment type="caution">
    <text evidence="1">The sequence shown here is derived from an EMBL/GenBank/DDBJ whole genome shotgun (WGS) entry which is preliminary data.</text>
</comment>
<evidence type="ECO:0000313" key="1">
    <source>
        <dbReference type="EMBL" id="OSJ27804.1"/>
    </source>
</evidence>
<organism evidence="1 2">
    <name type="scientific">Bradyrhizobium canariense</name>
    <dbReference type="NCBI Taxonomy" id="255045"/>
    <lineage>
        <taxon>Bacteria</taxon>
        <taxon>Pseudomonadati</taxon>
        <taxon>Pseudomonadota</taxon>
        <taxon>Alphaproteobacteria</taxon>
        <taxon>Hyphomicrobiales</taxon>
        <taxon>Nitrobacteraceae</taxon>
        <taxon>Bradyrhizobium</taxon>
    </lineage>
</organism>
<dbReference type="EMBL" id="NAFK01000163">
    <property type="protein sequence ID" value="OSJ27804.1"/>
    <property type="molecule type" value="Genomic_DNA"/>
</dbReference>
<evidence type="ECO:0000313" key="2">
    <source>
        <dbReference type="Proteomes" id="UP000193884"/>
    </source>
</evidence>
<dbReference type="Proteomes" id="UP000193884">
    <property type="component" value="Unassembled WGS sequence"/>
</dbReference>